<evidence type="ECO:0000256" key="7">
    <source>
        <dbReference type="RuleBase" id="RU362029"/>
    </source>
</evidence>
<proteinExistence type="inferred from homology"/>
<evidence type="ECO:0000256" key="6">
    <source>
        <dbReference type="PROSITE-ProRule" id="PRU01282"/>
    </source>
</evidence>
<dbReference type="InterPro" id="IPR006659">
    <property type="entry name" value="Arsenate_reductase"/>
</dbReference>
<organism evidence="8 9">
    <name type="scientific">Roseomonas elaeocarpi</name>
    <dbReference type="NCBI Taxonomy" id="907779"/>
    <lineage>
        <taxon>Bacteria</taxon>
        <taxon>Pseudomonadati</taxon>
        <taxon>Pseudomonadota</taxon>
        <taxon>Alphaproteobacteria</taxon>
        <taxon>Acetobacterales</taxon>
        <taxon>Roseomonadaceae</taxon>
        <taxon>Roseomonas</taxon>
    </lineage>
</organism>
<dbReference type="CDD" id="cd03034">
    <property type="entry name" value="ArsC_ArsC"/>
    <property type="match status" value="1"/>
</dbReference>
<evidence type="ECO:0000256" key="4">
    <source>
        <dbReference type="ARBA" id="ARBA00038969"/>
    </source>
</evidence>
<evidence type="ECO:0000256" key="3">
    <source>
        <dbReference type="ARBA" id="ARBA00023002"/>
    </source>
</evidence>
<dbReference type="NCBIfam" id="TIGR00014">
    <property type="entry name" value="arsC"/>
    <property type="match status" value="1"/>
</dbReference>
<name>A0ABV6JUX4_9PROT</name>
<dbReference type="SUPFAM" id="SSF52833">
    <property type="entry name" value="Thioredoxin-like"/>
    <property type="match status" value="1"/>
</dbReference>
<reference evidence="8 9" key="1">
    <citation type="submission" date="2024-09" db="EMBL/GenBank/DDBJ databases">
        <authorList>
            <person name="Sun Q."/>
            <person name="Mori K."/>
        </authorList>
    </citation>
    <scope>NUCLEOTIDE SEQUENCE [LARGE SCALE GENOMIC DNA]</scope>
    <source>
        <strain evidence="8 9">TBRC 5777</strain>
    </source>
</reference>
<keyword evidence="3 7" id="KW-0560">Oxidoreductase</keyword>
<dbReference type="InterPro" id="IPR036249">
    <property type="entry name" value="Thioredoxin-like_sf"/>
</dbReference>
<dbReference type="EMBL" id="JBHLUN010000010">
    <property type="protein sequence ID" value="MFC0409549.1"/>
    <property type="molecule type" value="Genomic_DNA"/>
</dbReference>
<evidence type="ECO:0000313" key="8">
    <source>
        <dbReference type="EMBL" id="MFC0409549.1"/>
    </source>
</evidence>
<dbReference type="InterPro" id="IPR006660">
    <property type="entry name" value="Arsenate_reductase-like"/>
</dbReference>
<protein>
    <recommendedName>
        <fullName evidence="5 7">Arsenate reductase</fullName>
        <ecNumber evidence="4 7">1.20.4.1</ecNumber>
    </recommendedName>
</protein>
<comment type="similarity">
    <text evidence="1 6 7">Belongs to the ArsC family.</text>
</comment>
<dbReference type="Pfam" id="PF03960">
    <property type="entry name" value="ArsC"/>
    <property type="match status" value="1"/>
</dbReference>
<comment type="catalytic activity">
    <reaction evidence="7">
        <text>[glutaredoxin]-dithiol + arsenate + glutathione + H(+) = glutathionyl-S-S-[glutaredoxin] + arsenite + H2O</text>
        <dbReference type="Rhea" id="RHEA:22016"/>
        <dbReference type="Rhea" id="RHEA-COMP:10729"/>
        <dbReference type="Rhea" id="RHEA-COMP:17668"/>
        <dbReference type="ChEBI" id="CHEBI:15377"/>
        <dbReference type="ChEBI" id="CHEBI:15378"/>
        <dbReference type="ChEBI" id="CHEBI:29242"/>
        <dbReference type="ChEBI" id="CHEBI:29950"/>
        <dbReference type="ChEBI" id="CHEBI:48597"/>
        <dbReference type="ChEBI" id="CHEBI:57925"/>
        <dbReference type="ChEBI" id="CHEBI:146199"/>
        <dbReference type="EC" id="1.20.4.1"/>
    </reaction>
</comment>
<accession>A0ABV6JUX4</accession>
<evidence type="ECO:0000256" key="5">
    <source>
        <dbReference type="ARBA" id="ARBA00039879"/>
    </source>
</evidence>
<dbReference type="Proteomes" id="UP001589865">
    <property type="component" value="Unassembled WGS sequence"/>
</dbReference>
<evidence type="ECO:0000313" key="9">
    <source>
        <dbReference type="Proteomes" id="UP001589865"/>
    </source>
</evidence>
<dbReference type="EC" id="1.20.4.1" evidence="4 7"/>
<keyword evidence="9" id="KW-1185">Reference proteome</keyword>
<dbReference type="PANTHER" id="PTHR30041">
    <property type="entry name" value="ARSENATE REDUCTASE"/>
    <property type="match status" value="1"/>
</dbReference>
<dbReference type="PROSITE" id="PS51353">
    <property type="entry name" value="ARSC"/>
    <property type="match status" value="1"/>
</dbReference>
<dbReference type="Gene3D" id="3.40.30.10">
    <property type="entry name" value="Glutaredoxin"/>
    <property type="match status" value="1"/>
</dbReference>
<keyword evidence="2" id="KW-0059">Arsenical resistance</keyword>
<sequence>MTTADRTSNVTIWHNPACATSRKVLAAIRGAGVEPVVVEYLRDPPSRDEIRAACRRMNIKVRDLLRRKAPAYARLELDTPQLSEGDLLDAIVEEPELIERPVVLAPGGARLCRPPELVSEIVPGAVIRG</sequence>
<comment type="caution">
    <text evidence="8">The sequence shown here is derived from an EMBL/GenBank/DDBJ whole genome shotgun (WGS) entry which is preliminary data.</text>
</comment>
<gene>
    <name evidence="8" type="primary">arsC</name>
    <name evidence="8" type="ORF">ACFFGY_14955</name>
</gene>
<evidence type="ECO:0000256" key="1">
    <source>
        <dbReference type="ARBA" id="ARBA00007198"/>
    </source>
</evidence>
<dbReference type="GO" id="GO:0008794">
    <property type="term" value="F:arsenate reductase (glutaredoxin) activity"/>
    <property type="evidence" value="ECO:0007669"/>
    <property type="project" value="UniProtKB-EC"/>
</dbReference>
<dbReference type="PANTHER" id="PTHR30041:SF5">
    <property type="entry name" value="ARSENATE REDUCTASE-RELATED"/>
    <property type="match status" value="1"/>
</dbReference>
<dbReference type="RefSeq" id="WP_377045301.1">
    <property type="nucleotide sequence ID" value="NZ_JBHLUN010000010.1"/>
</dbReference>
<evidence type="ECO:0000256" key="2">
    <source>
        <dbReference type="ARBA" id="ARBA00022849"/>
    </source>
</evidence>